<feature type="region of interest" description="Disordered" evidence="1">
    <location>
        <begin position="408"/>
        <end position="430"/>
    </location>
</feature>
<feature type="compositionally biased region" description="Basic and acidic residues" evidence="1">
    <location>
        <begin position="62"/>
        <end position="73"/>
    </location>
</feature>
<dbReference type="InterPro" id="IPR019261">
    <property type="entry name" value="PARG_cat_microbial"/>
</dbReference>
<feature type="compositionally biased region" description="Low complexity" evidence="1">
    <location>
        <begin position="255"/>
        <end position="267"/>
    </location>
</feature>
<feature type="compositionally biased region" description="Acidic residues" evidence="1">
    <location>
        <begin position="420"/>
        <end position="430"/>
    </location>
</feature>
<gene>
    <name evidence="3" type="ORF">BDW02DRAFT_565682</name>
</gene>
<feature type="region of interest" description="Disordered" evidence="1">
    <location>
        <begin position="474"/>
        <end position="526"/>
    </location>
</feature>
<organism evidence="3 4">
    <name type="scientific">Decorospora gaudefroyi</name>
    <dbReference type="NCBI Taxonomy" id="184978"/>
    <lineage>
        <taxon>Eukaryota</taxon>
        <taxon>Fungi</taxon>
        <taxon>Dikarya</taxon>
        <taxon>Ascomycota</taxon>
        <taxon>Pezizomycotina</taxon>
        <taxon>Dothideomycetes</taxon>
        <taxon>Pleosporomycetidae</taxon>
        <taxon>Pleosporales</taxon>
        <taxon>Pleosporineae</taxon>
        <taxon>Pleosporaceae</taxon>
        <taxon>Decorospora</taxon>
    </lineage>
</organism>
<protein>
    <recommendedName>
        <fullName evidence="2">Microbial-type PARG catalytic domain-containing protein</fullName>
    </recommendedName>
</protein>
<dbReference type="OrthoDB" id="9985428at2759"/>
<dbReference type="Pfam" id="PF10021">
    <property type="entry name" value="PARG_cat_microb"/>
    <property type="match status" value="1"/>
</dbReference>
<feature type="region of interest" description="Disordered" evidence="1">
    <location>
        <begin position="38"/>
        <end position="73"/>
    </location>
</feature>
<feature type="region of interest" description="Disordered" evidence="1">
    <location>
        <begin position="1"/>
        <end position="22"/>
    </location>
</feature>
<dbReference type="Gene3D" id="3.40.220.10">
    <property type="entry name" value="Leucine Aminopeptidase, subunit E, domain 1"/>
    <property type="match status" value="1"/>
</dbReference>
<evidence type="ECO:0000313" key="4">
    <source>
        <dbReference type="Proteomes" id="UP000800040"/>
    </source>
</evidence>
<dbReference type="Proteomes" id="UP000800040">
    <property type="component" value="Unassembled WGS sequence"/>
</dbReference>
<feature type="region of interest" description="Disordered" evidence="1">
    <location>
        <begin position="255"/>
        <end position="274"/>
    </location>
</feature>
<evidence type="ECO:0000256" key="1">
    <source>
        <dbReference type="SAM" id="MobiDB-lite"/>
    </source>
</evidence>
<dbReference type="EMBL" id="ML975258">
    <property type="protein sequence ID" value="KAF1837758.1"/>
    <property type="molecule type" value="Genomic_DNA"/>
</dbReference>
<name>A0A6A5KKX9_9PLEO</name>
<proteinExistence type="predicted"/>
<feature type="compositionally biased region" description="Basic and acidic residues" evidence="1">
    <location>
        <begin position="513"/>
        <end position="526"/>
    </location>
</feature>
<feature type="region of interest" description="Disordered" evidence="1">
    <location>
        <begin position="86"/>
        <end position="155"/>
    </location>
</feature>
<dbReference type="AlphaFoldDB" id="A0A6A5KKX9"/>
<feature type="domain" description="Microbial-type PARG catalytic" evidence="2">
    <location>
        <begin position="142"/>
        <end position="237"/>
    </location>
</feature>
<feature type="compositionally biased region" description="Basic and acidic residues" evidence="1">
    <location>
        <begin position="474"/>
        <end position="484"/>
    </location>
</feature>
<dbReference type="PANTHER" id="PTHR35596:SF1">
    <property type="entry name" value="MICROBIAL-TYPE PARG CATALYTIC DOMAIN-CONTAINING PROTEIN"/>
    <property type="match status" value="1"/>
</dbReference>
<accession>A0A6A5KKX9</accession>
<dbReference type="SUPFAM" id="SSF52949">
    <property type="entry name" value="Macro domain-like"/>
    <property type="match status" value="1"/>
</dbReference>
<sequence>MGRAEKSQGLAPPAVRKDMRAKQARHIINKVVPALLASNPRARRGVEGSGLIVNPGPSTEQEQNRGKSSVDHETLYGVETAYVKRKGQGRRKLRGGSVNDAYEVVGSHEREGRNGNRSKRTSKPHDDTPSSNSPSNPAAQKTTTATTKTPSPPLKIRIITTDTLTAAHMLAFPQNYTSTSQPPKPTTKPVPNPCILNMASPLRPGGGVLTGATSQEETLCTRTTLLPSLKESYYRLSELGGIYTSDVLVFWNPTPTSSATTPTSRKPTPAPPPPEKWYIDVISAAMLRFPELETAADDEKHLSKRDQQTAQRKILAVLRIADQKRVRKLVLGAWGCGAYGNPARDVADAFRAVLLSCSLSLDDDDDDDVMVEGREVLTHVREIVFAIPDRGLASTFAHAFGAGAFEVESGPNLAHTQRDGDEEGEERGEEDVEAQELRAKIHELEGQMDKVWNVELRERLGCILDGLRMQLEERQGADGARSWEDERDGEEEEEGDGMREGGVAGSSDEEDVEKGRLCRSSDGEGG</sequence>
<dbReference type="InterPro" id="IPR043472">
    <property type="entry name" value="Macro_dom-like"/>
</dbReference>
<keyword evidence="4" id="KW-1185">Reference proteome</keyword>
<evidence type="ECO:0000259" key="2">
    <source>
        <dbReference type="Pfam" id="PF10021"/>
    </source>
</evidence>
<feature type="compositionally biased region" description="Low complexity" evidence="1">
    <location>
        <begin position="129"/>
        <end position="149"/>
    </location>
</feature>
<feature type="compositionally biased region" description="Acidic residues" evidence="1">
    <location>
        <begin position="485"/>
        <end position="495"/>
    </location>
</feature>
<reference evidence="3" key="1">
    <citation type="submission" date="2020-01" db="EMBL/GenBank/DDBJ databases">
        <authorList>
            <consortium name="DOE Joint Genome Institute"/>
            <person name="Haridas S."/>
            <person name="Albert R."/>
            <person name="Binder M."/>
            <person name="Bloem J."/>
            <person name="Labutti K."/>
            <person name="Salamov A."/>
            <person name="Andreopoulos B."/>
            <person name="Baker S.E."/>
            <person name="Barry K."/>
            <person name="Bills G."/>
            <person name="Bluhm B.H."/>
            <person name="Cannon C."/>
            <person name="Castanera R."/>
            <person name="Culley D.E."/>
            <person name="Daum C."/>
            <person name="Ezra D."/>
            <person name="Gonzalez J.B."/>
            <person name="Henrissat B."/>
            <person name="Kuo A."/>
            <person name="Liang C."/>
            <person name="Lipzen A."/>
            <person name="Lutzoni F."/>
            <person name="Magnuson J."/>
            <person name="Mondo S."/>
            <person name="Nolan M."/>
            <person name="Ohm R."/>
            <person name="Pangilinan J."/>
            <person name="Park H.-J."/>
            <person name="Ramirez L."/>
            <person name="Alfaro M."/>
            <person name="Sun H."/>
            <person name="Tritt A."/>
            <person name="Yoshinaga Y."/>
            <person name="Zwiers L.-H."/>
            <person name="Turgeon B.G."/>
            <person name="Goodwin S.B."/>
            <person name="Spatafora J.W."/>
            <person name="Crous P.W."/>
            <person name="Grigoriev I.V."/>
        </authorList>
    </citation>
    <scope>NUCLEOTIDE SEQUENCE</scope>
    <source>
        <strain evidence="3">P77</strain>
    </source>
</reference>
<dbReference type="PANTHER" id="PTHR35596">
    <property type="entry name" value="DUF2263 DOMAIN-CONTAINING PROTEIN"/>
    <property type="match status" value="1"/>
</dbReference>
<evidence type="ECO:0000313" key="3">
    <source>
        <dbReference type="EMBL" id="KAF1837758.1"/>
    </source>
</evidence>